<evidence type="ECO:0000313" key="5">
    <source>
        <dbReference type="EMBL" id="MEJ8567711.1"/>
    </source>
</evidence>
<dbReference type="AlphaFoldDB" id="A0AAW9RJA8"/>
<keyword evidence="4 5" id="KW-0560">Oxidoreductase</keyword>
<dbReference type="InterPro" id="IPR032710">
    <property type="entry name" value="NTF2-like_dom_sf"/>
</dbReference>
<dbReference type="RefSeq" id="WP_354695036.1">
    <property type="nucleotide sequence ID" value="NZ_JAZHOG010000005.1"/>
</dbReference>
<keyword evidence="2" id="KW-0058">Aromatic hydrocarbons catabolism</keyword>
<dbReference type="Gene3D" id="3.10.450.50">
    <property type="match status" value="1"/>
</dbReference>
<comment type="caution">
    <text evidence="5">The sequence shown here is derived from an EMBL/GenBank/DDBJ whole genome shotgun (WGS) entry which is preliminary data.</text>
</comment>
<dbReference type="Pfam" id="PF00866">
    <property type="entry name" value="Ring_hydroxyl_B"/>
    <property type="match status" value="1"/>
</dbReference>
<dbReference type="CDD" id="cd00667">
    <property type="entry name" value="ring_hydroxylating_dioxygenases_beta"/>
    <property type="match status" value="1"/>
</dbReference>
<dbReference type="PANTHER" id="PTHR41534">
    <property type="entry name" value="BLR3401 PROTEIN"/>
    <property type="match status" value="1"/>
</dbReference>
<reference evidence="5 6" key="1">
    <citation type="submission" date="2024-02" db="EMBL/GenBank/DDBJ databases">
        <title>A novel Wenzhouxiangellaceae bacterium, isolated from coastal sediments.</title>
        <authorList>
            <person name="Du Z.-J."/>
            <person name="Ye Y.-Q."/>
            <person name="Zhang X.-Y."/>
        </authorList>
    </citation>
    <scope>NUCLEOTIDE SEQUENCE [LARGE SCALE GENOMIC DNA]</scope>
    <source>
        <strain evidence="5 6">CH-27</strain>
    </source>
</reference>
<dbReference type="EC" id="1.14.-.-" evidence="5"/>
<dbReference type="Proteomes" id="UP001359886">
    <property type="component" value="Unassembled WGS sequence"/>
</dbReference>
<evidence type="ECO:0000256" key="4">
    <source>
        <dbReference type="ARBA" id="ARBA00023002"/>
    </source>
</evidence>
<evidence type="ECO:0000256" key="2">
    <source>
        <dbReference type="ARBA" id="ARBA00022797"/>
    </source>
</evidence>
<comment type="similarity">
    <text evidence="1">Belongs to the bacterial ring-hydroxylating dioxygenase beta subunit family.</text>
</comment>
<gene>
    <name evidence="5" type="ORF">V3330_08755</name>
</gene>
<dbReference type="InterPro" id="IPR000391">
    <property type="entry name" value="Rng_hydr_dOase-bsu"/>
</dbReference>
<evidence type="ECO:0000256" key="3">
    <source>
        <dbReference type="ARBA" id="ARBA00022964"/>
    </source>
</evidence>
<dbReference type="PANTHER" id="PTHR41534:SF1">
    <property type="entry name" value="BLR3401 PROTEIN"/>
    <property type="match status" value="1"/>
</dbReference>
<evidence type="ECO:0000313" key="6">
    <source>
        <dbReference type="Proteomes" id="UP001359886"/>
    </source>
</evidence>
<evidence type="ECO:0000256" key="1">
    <source>
        <dbReference type="ARBA" id="ARBA00009570"/>
    </source>
</evidence>
<name>A0AAW9RJA8_9GAMM</name>
<keyword evidence="6" id="KW-1185">Reference proteome</keyword>
<sequence>MTATIVDEAQLTRIREFLYREASYLDRPDLDAWIELYTEDGTYWMPATEDQIDPLNHISHFYDDRVMMEIRRRNFVHPRAASKDYKVRASHLISGIRIVEQDPASKRYVVTSNFHCAYWYWDKQTLYAGTYRHELVDVSGDFRIQHKRVDLINCDAVQDSMILYL</sequence>
<dbReference type="EMBL" id="JAZHOG010000005">
    <property type="protein sequence ID" value="MEJ8567711.1"/>
    <property type="molecule type" value="Genomic_DNA"/>
</dbReference>
<dbReference type="GO" id="GO:0019380">
    <property type="term" value="P:3-phenylpropionate catabolic process"/>
    <property type="evidence" value="ECO:0007669"/>
    <property type="project" value="TreeGrafter"/>
</dbReference>
<accession>A0AAW9RJA8</accession>
<keyword evidence="3 5" id="KW-0223">Dioxygenase</keyword>
<organism evidence="5 6">
    <name type="scientific">Elongatibacter sediminis</name>
    <dbReference type="NCBI Taxonomy" id="3119006"/>
    <lineage>
        <taxon>Bacteria</taxon>
        <taxon>Pseudomonadati</taxon>
        <taxon>Pseudomonadota</taxon>
        <taxon>Gammaproteobacteria</taxon>
        <taxon>Chromatiales</taxon>
        <taxon>Wenzhouxiangellaceae</taxon>
        <taxon>Elongatibacter</taxon>
    </lineage>
</organism>
<protein>
    <submittedName>
        <fullName evidence="5">Aromatic-ring-hydroxylating dioxygenase subunit beta</fullName>
        <ecNumber evidence="5">1.14.-.-</ecNumber>
    </submittedName>
</protein>
<proteinExistence type="inferred from homology"/>
<dbReference type="SUPFAM" id="SSF54427">
    <property type="entry name" value="NTF2-like"/>
    <property type="match status" value="1"/>
</dbReference>
<dbReference type="GO" id="GO:0051213">
    <property type="term" value="F:dioxygenase activity"/>
    <property type="evidence" value="ECO:0007669"/>
    <property type="project" value="UniProtKB-KW"/>
</dbReference>